<keyword evidence="2" id="KW-1185">Reference proteome</keyword>
<evidence type="ECO:0000313" key="1">
    <source>
        <dbReference type="EMBL" id="MPC59688.1"/>
    </source>
</evidence>
<proteinExistence type="predicted"/>
<dbReference type="EMBL" id="VSRR010016789">
    <property type="protein sequence ID" value="MPC59688.1"/>
    <property type="molecule type" value="Genomic_DNA"/>
</dbReference>
<accession>A0A5B7GRK0</accession>
<dbReference type="Proteomes" id="UP000324222">
    <property type="component" value="Unassembled WGS sequence"/>
</dbReference>
<comment type="caution">
    <text evidence="1">The sequence shown here is derived from an EMBL/GenBank/DDBJ whole genome shotgun (WGS) entry which is preliminary data.</text>
</comment>
<evidence type="ECO:0000313" key="2">
    <source>
        <dbReference type="Proteomes" id="UP000324222"/>
    </source>
</evidence>
<gene>
    <name evidence="1" type="ORF">E2C01_053714</name>
</gene>
<sequence length="91" mass="10636">MEPDTHKHVLSSSSRLVFEWQGVKRMTFALFLLGVALRISPIHHPVRLRKHCSDRKAKLVQLRVKIARNMILFIFFLLRGRGKFDLSLGIR</sequence>
<dbReference type="AlphaFoldDB" id="A0A5B7GRK0"/>
<protein>
    <submittedName>
        <fullName evidence="1">Uncharacterized protein</fullName>
    </submittedName>
</protein>
<organism evidence="1 2">
    <name type="scientific">Portunus trituberculatus</name>
    <name type="common">Swimming crab</name>
    <name type="synonym">Neptunus trituberculatus</name>
    <dbReference type="NCBI Taxonomy" id="210409"/>
    <lineage>
        <taxon>Eukaryota</taxon>
        <taxon>Metazoa</taxon>
        <taxon>Ecdysozoa</taxon>
        <taxon>Arthropoda</taxon>
        <taxon>Crustacea</taxon>
        <taxon>Multicrustacea</taxon>
        <taxon>Malacostraca</taxon>
        <taxon>Eumalacostraca</taxon>
        <taxon>Eucarida</taxon>
        <taxon>Decapoda</taxon>
        <taxon>Pleocyemata</taxon>
        <taxon>Brachyura</taxon>
        <taxon>Eubrachyura</taxon>
        <taxon>Portunoidea</taxon>
        <taxon>Portunidae</taxon>
        <taxon>Portuninae</taxon>
        <taxon>Portunus</taxon>
    </lineage>
</organism>
<reference evidence="1 2" key="1">
    <citation type="submission" date="2019-05" db="EMBL/GenBank/DDBJ databases">
        <title>Another draft genome of Portunus trituberculatus and its Hox gene families provides insights of decapod evolution.</title>
        <authorList>
            <person name="Jeong J.-H."/>
            <person name="Song I."/>
            <person name="Kim S."/>
            <person name="Choi T."/>
            <person name="Kim D."/>
            <person name="Ryu S."/>
            <person name="Kim W."/>
        </authorList>
    </citation>
    <scope>NUCLEOTIDE SEQUENCE [LARGE SCALE GENOMIC DNA]</scope>
    <source>
        <tissue evidence="1">Muscle</tissue>
    </source>
</reference>
<name>A0A5B7GRK0_PORTR</name>